<feature type="transmembrane region" description="Helical" evidence="1">
    <location>
        <begin position="291"/>
        <end position="316"/>
    </location>
</feature>
<dbReference type="AlphaFoldDB" id="A0A2M8ELY1"/>
<keyword evidence="1" id="KW-0472">Membrane</keyword>
<feature type="transmembrane region" description="Helical" evidence="1">
    <location>
        <begin position="156"/>
        <end position="172"/>
    </location>
</feature>
<feature type="transmembrane region" description="Helical" evidence="1">
    <location>
        <begin position="127"/>
        <end position="144"/>
    </location>
</feature>
<feature type="transmembrane region" description="Helical" evidence="1">
    <location>
        <begin position="353"/>
        <end position="372"/>
    </location>
</feature>
<feature type="transmembrane region" description="Helical" evidence="1">
    <location>
        <begin position="202"/>
        <end position="218"/>
    </location>
</feature>
<feature type="transmembrane region" description="Helical" evidence="1">
    <location>
        <begin position="100"/>
        <end position="120"/>
    </location>
</feature>
<name>A0A2M8ELY1_UNCKA</name>
<feature type="transmembrane region" description="Helical" evidence="1">
    <location>
        <begin position="325"/>
        <end position="347"/>
    </location>
</feature>
<feature type="transmembrane region" description="Helical" evidence="1">
    <location>
        <begin position="9"/>
        <end position="27"/>
    </location>
</feature>
<feature type="transmembrane region" description="Helical" evidence="1">
    <location>
        <begin position="230"/>
        <end position="252"/>
    </location>
</feature>
<evidence type="ECO:0000313" key="2">
    <source>
        <dbReference type="EMBL" id="PJC23738.1"/>
    </source>
</evidence>
<accession>A0A2M8ELY1</accession>
<gene>
    <name evidence="2" type="ORF">CO058_01945</name>
</gene>
<keyword evidence="1" id="KW-0812">Transmembrane</keyword>
<reference evidence="3" key="1">
    <citation type="submission" date="2017-09" db="EMBL/GenBank/DDBJ databases">
        <title>Depth-based differentiation of microbial function through sediment-hosted aquifers and enrichment of novel symbionts in the deep terrestrial subsurface.</title>
        <authorList>
            <person name="Probst A.J."/>
            <person name="Ladd B."/>
            <person name="Jarett J.K."/>
            <person name="Geller-Mcgrath D.E."/>
            <person name="Sieber C.M.K."/>
            <person name="Emerson J.B."/>
            <person name="Anantharaman K."/>
            <person name="Thomas B.C."/>
            <person name="Malmstrom R."/>
            <person name="Stieglmeier M."/>
            <person name="Klingl A."/>
            <person name="Woyke T."/>
            <person name="Ryan C.M."/>
            <person name="Banfield J.F."/>
        </authorList>
    </citation>
    <scope>NUCLEOTIDE SEQUENCE [LARGE SCALE GENOMIC DNA]</scope>
</reference>
<keyword evidence="1" id="KW-1133">Transmembrane helix</keyword>
<proteinExistence type="predicted"/>
<evidence type="ECO:0000313" key="3">
    <source>
        <dbReference type="Proteomes" id="UP000229756"/>
    </source>
</evidence>
<evidence type="ECO:0008006" key="4">
    <source>
        <dbReference type="Google" id="ProtNLM"/>
    </source>
</evidence>
<evidence type="ECO:0000256" key="1">
    <source>
        <dbReference type="SAM" id="Phobius"/>
    </source>
</evidence>
<comment type="caution">
    <text evidence="2">The sequence shown here is derived from an EMBL/GenBank/DDBJ whole genome shotgun (WGS) entry which is preliminary data.</text>
</comment>
<sequence>MNLSYIKTHVPLLIFLAIYFCFTFLTYKDYGATGDEWTERRAAQDLSRYLKSPTSYDSIINLNYNDKINVVYGHHPLVTKYQRSYQLVQNYFNFKGYYEWGHLLNLIFGSVLFIFTYALFYLHYKSLAKAIIPVIFLVSCARLFGDIPTNNKDVPFAIFYLISIFFIYVFLNQKQKGSAYLKIISLGIIFGITQTFRTVGFSIYFVYIFYFFYVEFIEGRKFSISKIADFVLELFIIVVFSLFVSMSIFPWLGSNFFANFFHLLLDAKSFQNWDDTIFFAGEFLFKADRPWYYLFTWIFITMPIYILALIGSSVFFGKKLFKNKLFAISSIAFLVNIALYLILQPVVYNGIRHFLFLIPIMVIISTTVLYKVIENRKAFVVISILISINIVSIGWNFVILHPYEYIYFNELVGGIRGASGKYELDYWGASYKEAAEWIVNNTDLTQKDFIYACNVDYAVDYYSGKKFFMTYGYPEYANYTICDSENEMKRNYTGKILYEVKRDGVILNTVREHEKTKF</sequence>
<feature type="transmembrane region" description="Helical" evidence="1">
    <location>
        <begin position="379"/>
        <end position="400"/>
    </location>
</feature>
<organism evidence="2 3">
    <name type="scientific">candidate division WWE3 bacterium CG_4_9_14_0_2_um_filter_35_11</name>
    <dbReference type="NCBI Taxonomy" id="1975077"/>
    <lineage>
        <taxon>Bacteria</taxon>
        <taxon>Katanobacteria</taxon>
    </lineage>
</organism>
<dbReference type="Proteomes" id="UP000229756">
    <property type="component" value="Unassembled WGS sequence"/>
</dbReference>
<feature type="transmembrane region" description="Helical" evidence="1">
    <location>
        <begin position="179"/>
        <end position="196"/>
    </location>
</feature>
<protein>
    <recommendedName>
        <fullName evidence="4">Glycosyltransferase RgtA/B/C/D-like domain-containing protein</fullName>
    </recommendedName>
</protein>
<dbReference type="EMBL" id="PFSJ01000015">
    <property type="protein sequence ID" value="PJC23738.1"/>
    <property type="molecule type" value="Genomic_DNA"/>
</dbReference>